<gene>
    <name evidence="2" type="ORF">QNI22_40395</name>
</gene>
<dbReference type="GO" id="GO:0003676">
    <property type="term" value="F:nucleic acid binding"/>
    <property type="evidence" value="ECO:0007669"/>
    <property type="project" value="InterPro"/>
</dbReference>
<dbReference type="Pfam" id="PF13276">
    <property type="entry name" value="HTH_21"/>
    <property type="match status" value="1"/>
</dbReference>
<dbReference type="InterPro" id="IPR001584">
    <property type="entry name" value="Integrase_cat-core"/>
</dbReference>
<dbReference type="Pfam" id="PF00665">
    <property type="entry name" value="rve"/>
    <property type="match status" value="1"/>
</dbReference>
<organism evidence="2 3">
    <name type="scientific">Xanthocytophaga agilis</name>
    <dbReference type="NCBI Taxonomy" id="3048010"/>
    <lineage>
        <taxon>Bacteria</taxon>
        <taxon>Pseudomonadati</taxon>
        <taxon>Bacteroidota</taxon>
        <taxon>Cytophagia</taxon>
        <taxon>Cytophagales</taxon>
        <taxon>Rhodocytophagaceae</taxon>
        <taxon>Xanthocytophaga</taxon>
    </lineage>
</organism>
<dbReference type="PROSITE" id="PS50994">
    <property type="entry name" value="INTEGRASE"/>
    <property type="match status" value="1"/>
</dbReference>
<dbReference type="PANTHER" id="PTHR47515:SF2">
    <property type="entry name" value="INTEGRASE CORE DOMAIN PROTEIN"/>
    <property type="match status" value="1"/>
</dbReference>
<dbReference type="InterPro" id="IPR025948">
    <property type="entry name" value="HTH-like_dom"/>
</dbReference>
<comment type="caution">
    <text evidence="2">The sequence shown here is derived from an EMBL/GenBank/DDBJ whole genome shotgun (WGS) entry which is preliminary data.</text>
</comment>
<keyword evidence="3" id="KW-1185">Reference proteome</keyword>
<feature type="domain" description="Integrase catalytic" evidence="1">
    <location>
        <begin position="108"/>
        <end position="214"/>
    </location>
</feature>
<feature type="non-terminal residue" evidence="2">
    <location>
        <position position="214"/>
    </location>
</feature>
<reference evidence="2" key="1">
    <citation type="submission" date="2023-05" db="EMBL/GenBank/DDBJ databases">
        <authorList>
            <person name="Zhang X."/>
        </authorList>
    </citation>
    <scope>NUCLEOTIDE SEQUENCE</scope>
    <source>
        <strain evidence="2">BD1B2-1</strain>
    </source>
</reference>
<name>A0AAE3REP9_9BACT</name>
<evidence type="ECO:0000313" key="2">
    <source>
        <dbReference type="EMBL" id="MDJ1506963.1"/>
    </source>
</evidence>
<dbReference type="SUPFAM" id="SSF53098">
    <property type="entry name" value="Ribonuclease H-like"/>
    <property type="match status" value="1"/>
</dbReference>
<sequence length="214" mass="25888">MVKPVQRRKLADWLVREKKLSQRKAARIAGISRRMLSYQSKKDPQDQLKNQILAIVEQHPYWGFWKVYHYLRKKRNINQKVNHKRVWRLYCQLQLNLPRKRSKRLPERIQQPLTQLKKRNQIWTLDFMSDALTDGRSFRTLNIDLIRVQHRLDEYNRECLAIEVDFSLPALRIIRVLERIIEAYGKPEKLRCDNGPEFISTKLNEWCEAQKIEL</sequence>
<dbReference type="RefSeq" id="WP_314520316.1">
    <property type="nucleotide sequence ID" value="NZ_JASJOU010000052.1"/>
</dbReference>
<dbReference type="Gene3D" id="3.30.420.10">
    <property type="entry name" value="Ribonuclease H-like superfamily/Ribonuclease H"/>
    <property type="match status" value="1"/>
</dbReference>
<dbReference type="InterPro" id="IPR012337">
    <property type="entry name" value="RNaseH-like_sf"/>
</dbReference>
<accession>A0AAE3REP9</accession>
<dbReference type="Proteomes" id="UP001232063">
    <property type="component" value="Unassembled WGS sequence"/>
</dbReference>
<proteinExistence type="predicted"/>
<evidence type="ECO:0000259" key="1">
    <source>
        <dbReference type="PROSITE" id="PS50994"/>
    </source>
</evidence>
<dbReference type="GO" id="GO:0015074">
    <property type="term" value="P:DNA integration"/>
    <property type="evidence" value="ECO:0007669"/>
    <property type="project" value="InterPro"/>
</dbReference>
<dbReference type="AlphaFoldDB" id="A0AAE3REP9"/>
<protein>
    <submittedName>
        <fullName evidence="2">IS3 family transposase</fullName>
    </submittedName>
</protein>
<dbReference type="EMBL" id="JASJOU010000052">
    <property type="protein sequence ID" value="MDJ1506963.1"/>
    <property type="molecule type" value="Genomic_DNA"/>
</dbReference>
<dbReference type="InterPro" id="IPR036397">
    <property type="entry name" value="RNaseH_sf"/>
</dbReference>
<dbReference type="PANTHER" id="PTHR47515">
    <property type="entry name" value="LOW CALCIUM RESPONSE LOCUS PROTEIN T"/>
    <property type="match status" value="1"/>
</dbReference>
<evidence type="ECO:0000313" key="3">
    <source>
        <dbReference type="Proteomes" id="UP001232063"/>
    </source>
</evidence>